<evidence type="ECO:0000256" key="1">
    <source>
        <dbReference type="SAM" id="MobiDB-lite"/>
    </source>
</evidence>
<evidence type="ECO:0000313" key="3">
    <source>
        <dbReference type="Proteomes" id="UP001150266"/>
    </source>
</evidence>
<accession>A0A9W9DGC4</accession>
<evidence type="ECO:0000313" key="2">
    <source>
        <dbReference type="EMBL" id="KAJ4468138.1"/>
    </source>
</evidence>
<reference evidence="2" key="1">
    <citation type="submission" date="2022-08" db="EMBL/GenBank/DDBJ databases">
        <title>A Global Phylogenomic Analysis of the Shiitake Genus Lentinula.</title>
        <authorList>
            <consortium name="DOE Joint Genome Institute"/>
            <person name="Sierra-Patev S."/>
            <person name="Min B."/>
            <person name="Naranjo-Ortiz M."/>
            <person name="Looney B."/>
            <person name="Konkel Z."/>
            <person name="Slot J.C."/>
            <person name="Sakamoto Y."/>
            <person name="Steenwyk J.L."/>
            <person name="Rokas A."/>
            <person name="Carro J."/>
            <person name="Camarero S."/>
            <person name="Ferreira P."/>
            <person name="Molpeceres G."/>
            <person name="Ruiz-Duenas F.J."/>
            <person name="Serrano A."/>
            <person name="Henrissat B."/>
            <person name="Drula E."/>
            <person name="Hughes K.W."/>
            <person name="Mata J.L."/>
            <person name="Ishikawa N.K."/>
            <person name="Vargas-Isla R."/>
            <person name="Ushijima S."/>
            <person name="Smith C.A."/>
            <person name="Ahrendt S."/>
            <person name="Andreopoulos W."/>
            <person name="He G."/>
            <person name="Labutti K."/>
            <person name="Lipzen A."/>
            <person name="Ng V."/>
            <person name="Riley R."/>
            <person name="Sandor L."/>
            <person name="Barry K."/>
            <person name="Martinez A.T."/>
            <person name="Xiao Y."/>
            <person name="Gibbons J.G."/>
            <person name="Terashima K."/>
            <person name="Grigoriev I.V."/>
            <person name="Hibbett D.S."/>
        </authorList>
    </citation>
    <scope>NUCLEOTIDE SEQUENCE</scope>
    <source>
        <strain evidence="2">JLM2183</strain>
    </source>
</reference>
<dbReference type="AlphaFoldDB" id="A0A9W9DGC4"/>
<keyword evidence="3" id="KW-1185">Reference proteome</keyword>
<organism evidence="2 3">
    <name type="scientific">Lentinula aciculospora</name>
    <dbReference type="NCBI Taxonomy" id="153920"/>
    <lineage>
        <taxon>Eukaryota</taxon>
        <taxon>Fungi</taxon>
        <taxon>Dikarya</taxon>
        <taxon>Basidiomycota</taxon>
        <taxon>Agaricomycotina</taxon>
        <taxon>Agaricomycetes</taxon>
        <taxon>Agaricomycetidae</taxon>
        <taxon>Agaricales</taxon>
        <taxon>Marasmiineae</taxon>
        <taxon>Omphalotaceae</taxon>
        <taxon>Lentinula</taxon>
    </lineage>
</organism>
<protein>
    <submittedName>
        <fullName evidence="2">Uncharacterized protein</fullName>
    </submittedName>
</protein>
<feature type="region of interest" description="Disordered" evidence="1">
    <location>
        <begin position="90"/>
        <end position="117"/>
    </location>
</feature>
<sequence>MLPRFVNPHLTSITSKKTSRAVVFQEDLNSDIELDNEHQLLLKNLLHKRICDSLDIVVEVSRKRRKISDKKLALEPILFNLVSSEEPRLININPPPPKPPPHYREPTYEDTEKDASKRREYSKAIAVDYDWVIAESKKTYLPFPSWKSRVTHATCSPISESPAAAPPLLVLEYLQPVRHTRPPVPDDLLTHHPYTTDTSLHPEAQNRKKPQSTIPIREVTLQS</sequence>
<dbReference type="EMBL" id="JAOTPV010000037">
    <property type="protein sequence ID" value="KAJ4468138.1"/>
    <property type="molecule type" value="Genomic_DNA"/>
</dbReference>
<comment type="caution">
    <text evidence="2">The sequence shown here is derived from an EMBL/GenBank/DDBJ whole genome shotgun (WGS) entry which is preliminary data.</text>
</comment>
<dbReference type="Proteomes" id="UP001150266">
    <property type="component" value="Unassembled WGS sequence"/>
</dbReference>
<gene>
    <name evidence="2" type="ORF">J3R30DRAFT_3715014</name>
</gene>
<feature type="region of interest" description="Disordered" evidence="1">
    <location>
        <begin position="182"/>
        <end position="214"/>
    </location>
</feature>
<proteinExistence type="predicted"/>
<dbReference type="OrthoDB" id="3063716at2759"/>
<name>A0A9W9DGC4_9AGAR</name>